<evidence type="ECO:0000256" key="1">
    <source>
        <dbReference type="ARBA" id="ARBA00023157"/>
    </source>
</evidence>
<keyword evidence="1" id="KW-1015">Disulfide bond</keyword>
<accession>A0A8J9YTL6</accession>
<organism evidence="3 4">
    <name type="scientific">Branchiostoma lanceolatum</name>
    <name type="common">Common lancelet</name>
    <name type="synonym">Amphioxus lanceolatum</name>
    <dbReference type="NCBI Taxonomy" id="7740"/>
    <lineage>
        <taxon>Eukaryota</taxon>
        <taxon>Metazoa</taxon>
        <taxon>Chordata</taxon>
        <taxon>Cephalochordata</taxon>
        <taxon>Leptocardii</taxon>
        <taxon>Amphioxiformes</taxon>
        <taxon>Branchiostomatidae</taxon>
        <taxon>Branchiostoma</taxon>
    </lineage>
</organism>
<dbReference type="AlphaFoldDB" id="A0A8J9YTL6"/>
<protein>
    <submittedName>
        <fullName evidence="3">COLEC10 protein</fullName>
    </submittedName>
</protein>
<gene>
    <name evidence="3" type="primary">COLEC10</name>
    <name evidence="3" type="ORF">BLAG_LOCUS5087</name>
</gene>
<dbReference type="EMBL" id="OV696697">
    <property type="protein sequence ID" value="CAH1241443.1"/>
    <property type="molecule type" value="Genomic_DNA"/>
</dbReference>
<name>A0A8J9YTL6_BRALA</name>
<evidence type="ECO:0000313" key="3">
    <source>
        <dbReference type="EMBL" id="CAH1241443.1"/>
    </source>
</evidence>
<evidence type="ECO:0000259" key="2">
    <source>
        <dbReference type="SMART" id="SM00034"/>
    </source>
</evidence>
<dbReference type="InterPro" id="IPR016186">
    <property type="entry name" value="C-type_lectin-like/link_sf"/>
</dbReference>
<dbReference type="InterPro" id="IPR050801">
    <property type="entry name" value="Ca-Dep_Lectins_ImmuneDev"/>
</dbReference>
<dbReference type="OrthoDB" id="8066719at2759"/>
<dbReference type="InterPro" id="IPR016187">
    <property type="entry name" value="CTDL_fold"/>
</dbReference>
<keyword evidence="4" id="KW-1185">Reference proteome</keyword>
<dbReference type="PROSITE" id="PS00615">
    <property type="entry name" value="C_TYPE_LECTIN_1"/>
    <property type="match status" value="1"/>
</dbReference>
<dbReference type="InterPro" id="IPR018378">
    <property type="entry name" value="C-type_lectin_CS"/>
</dbReference>
<reference evidence="3" key="1">
    <citation type="submission" date="2022-01" db="EMBL/GenBank/DDBJ databases">
        <authorList>
            <person name="Braso-Vives M."/>
        </authorList>
    </citation>
    <scope>NUCLEOTIDE SEQUENCE</scope>
</reference>
<feature type="domain" description="C-type lectin" evidence="2">
    <location>
        <begin position="156"/>
        <end position="289"/>
    </location>
</feature>
<dbReference type="InterPro" id="IPR003609">
    <property type="entry name" value="Pan_app"/>
</dbReference>
<dbReference type="Pfam" id="PF14295">
    <property type="entry name" value="PAN_4"/>
    <property type="match status" value="2"/>
</dbReference>
<dbReference type="InterPro" id="IPR001304">
    <property type="entry name" value="C-type_lectin-like"/>
</dbReference>
<evidence type="ECO:0000313" key="4">
    <source>
        <dbReference type="Proteomes" id="UP000838412"/>
    </source>
</evidence>
<dbReference type="Gene3D" id="3.10.100.10">
    <property type="entry name" value="Mannose-Binding Protein A, subunit A"/>
    <property type="match status" value="1"/>
</dbReference>
<sequence length="295" mass="32891">MERPHTPVAGFTVRDGDCPGNDIQGLSMFYTTPSQCAARCRIRSECVAFLFSNGACYPKSATCGQPNTDNIRNAFYDSVHPPVAGYMLRVGVCFGNDIQSLVKRGLTPSQCADKCNSNSQCVAFLFSNGLCSPKSATCGQPNTDNPMDAFYDKGNCPSGWQLKGTRCYKAFTISKTWDDASDYCQDQGPGGMLAMAKDGGTNSFLISLKNAKSRSEGFWFGLNDLKKEGQWMWSDDTRHWPRLDFNNWAPNEPNDGGTQWNTREMCAEFLKTGKWNDVRCYMGRYFICERYAEGE</sequence>
<proteinExistence type="predicted"/>
<dbReference type="Proteomes" id="UP000838412">
    <property type="component" value="Chromosome 12"/>
</dbReference>
<dbReference type="PANTHER" id="PTHR22801">
    <property type="entry name" value="LITHOSTATHINE"/>
    <property type="match status" value="1"/>
</dbReference>
<dbReference type="Gene3D" id="3.50.4.10">
    <property type="entry name" value="Hepatocyte Growth Factor"/>
    <property type="match status" value="1"/>
</dbReference>
<dbReference type="Pfam" id="PF00059">
    <property type="entry name" value="Lectin_C"/>
    <property type="match status" value="1"/>
</dbReference>
<dbReference type="SUPFAM" id="SSF56436">
    <property type="entry name" value="C-type lectin-like"/>
    <property type="match status" value="1"/>
</dbReference>
<dbReference type="SMART" id="SM00034">
    <property type="entry name" value="CLECT"/>
    <property type="match status" value="1"/>
</dbReference>
<dbReference type="PANTHER" id="PTHR22801:SF63">
    <property type="entry name" value="C-TYPE LECTIN DOMAIN-CONTAINING PROTEIN"/>
    <property type="match status" value="1"/>
</dbReference>